<name>A0ABP2UCJ1_ACICA</name>
<gene>
    <name evidence="1" type="ORF">F936_03417</name>
</gene>
<dbReference type="Proteomes" id="UP000013024">
    <property type="component" value="Unassembled WGS sequence"/>
</dbReference>
<dbReference type="GeneID" id="92918228"/>
<keyword evidence="2" id="KW-1185">Reference proteome</keyword>
<sequence>MSNGVILYLVEGKKERSVTSQIRSLNEFCGFDILPSGNSIVYGTTIYGLFKEVKKYLQEGIEFDLFPILKKLANRPENEEIDILSKHDISEIYLIFDYDPHATNFSQDKIKAMCEVFNDEQTIGKLFINYPMVEVFRHCYKLIKAEELFFEKTCPLPINQLSNYKNYVSSIHIDITNMDCPHTLKKVISDTIIKTNFLVNNILEYPINKSSIQQELILEKQLSYSDDFHLLSGIPLLIHYYHRHEILFNALKTNTQ</sequence>
<dbReference type="EMBL" id="APQI01000006">
    <property type="protein sequence ID" value="ENV97765.1"/>
    <property type="molecule type" value="Genomic_DNA"/>
</dbReference>
<dbReference type="RefSeq" id="WP_005049175.1">
    <property type="nucleotide sequence ID" value="NZ_KB849780.1"/>
</dbReference>
<protein>
    <recommendedName>
        <fullName evidence="3">DUF4435 domain-containing protein</fullName>
    </recommendedName>
</protein>
<evidence type="ECO:0008006" key="3">
    <source>
        <dbReference type="Google" id="ProtNLM"/>
    </source>
</evidence>
<proteinExistence type="predicted"/>
<reference evidence="1 2" key="1">
    <citation type="submission" date="2013-02" db="EMBL/GenBank/DDBJ databases">
        <title>The Genome Sequence of Acinetobacter calcoaceticus CIP 81.8.</title>
        <authorList>
            <consortium name="The Broad Institute Genome Sequencing Platform"/>
            <consortium name="The Broad Institute Genome Sequencing Center for Infectious Disease"/>
            <person name="Cerqueira G."/>
            <person name="Feldgarden M."/>
            <person name="Courvalin P."/>
            <person name="Perichon B."/>
            <person name="Grillot-Courvalin C."/>
            <person name="Clermont D."/>
            <person name="Rocha E."/>
            <person name="Yoon E.-J."/>
            <person name="Nemec A."/>
            <person name="Walker B."/>
            <person name="Young S.K."/>
            <person name="Zeng Q."/>
            <person name="Gargeya S."/>
            <person name="Fitzgerald M."/>
            <person name="Haas B."/>
            <person name="Abouelleil A."/>
            <person name="Alvarado L."/>
            <person name="Arachchi H.M."/>
            <person name="Berlin A.M."/>
            <person name="Chapman S.B."/>
            <person name="Dewar J."/>
            <person name="Goldberg J."/>
            <person name="Griggs A."/>
            <person name="Gujja S."/>
            <person name="Hansen M."/>
            <person name="Howarth C."/>
            <person name="Imamovic A."/>
            <person name="Larimer J."/>
            <person name="McCowan C."/>
            <person name="Murphy C."/>
            <person name="Neiman D."/>
            <person name="Pearson M."/>
            <person name="Priest M."/>
            <person name="Roberts A."/>
            <person name="Saif S."/>
            <person name="Shea T."/>
            <person name="Sisk P."/>
            <person name="Sykes S."/>
            <person name="Wortman J."/>
            <person name="Nusbaum C."/>
            <person name="Birren B."/>
        </authorList>
    </citation>
    <scope>NUCLEOTIDE SEQUENCE [LARGE SCALE GENOMIC DNA]</scope>
    <source>
        <strain evidence="1 2">CIP 81.8</strain>
    </source>
</reference>
<accession>A0ABP2UCJ1</accession>
<comment type="caution">
    <text evidence="1">The sequence shown here is derived from an EMBL/GenBank/DDBJ whole genome shotgun (WGS) entry which is preliminary data.</text>
</comment>
<organism evidence="1 2">
    <name type="scientific">Acinetobacter calcoaceticus DSM 30006 = CIP 81.8</name>
    <dbReference type="NCBI Taxonomy" id="981331"/>
    <lineage>
        <taxon>Bacteria</taxon>
        <taxon>Pseudomonadati</taxon>
        <taxon>Pseudomonadota</taxon>
        <taxon>Gammaproteobacteria</taxon>
        <taxon>Moraxellales</taxon>
        <taxon>Moraxellaceae</taxon>
        <taxon>Acinetobacter</taxon>
        <taxon>Acinetobacter calcoaceticus/baumannii complex</taxon>
    </lineage>
</organism>
<evidence type="ECO:0000313" key="2">
    <source>
        <dbReference type="Proteomes" id="UP000013024"/>
    </source>
</evidence>
<evidence type="ECO:0000313" key="1">
    <source>
        <dbReference type="EMBL" id="ENV97765.1"/>
    </source>
</evidence>